<feature type="compositionally biased region" description="Polar residues" evidence="1">
    <location>
        <begin position="138"/>
        <end position="147"/>
    </location>
</feature>
<evidence type="ECO:0000256" key="1">
    <source>
        <dbReference type="SAM" id="MobiDB-lite"/>
    </source>
</evidence>
<dbReference type="EMBL" id="QXFU01000343">
    <property type="protein sequence ID" value="KAE9036071.1"/>
    <property type="molecule type" value="Genomic_DNA"/>
</dbReference>
<dbReference type="AlphaFoldDB" id="A0A6A3N6V3"/>
<reference evidence="5 7" key="1">
    <citation type="submission" date="2018-09" db="EMBL/GenBank/DDBJ databases">
        <title>Genomic investigation of the strawberry pathogen Phytophthora fragariae indicates pathogenicity is determined by transcriptional variation in three key races.</title>
        <authorList>
            <person name="Adams T.M."/>
            <person name="Armitage A.D."/>
            <person name="Sobczyk M.K."/>
            <person name="Bates H.J."/>
            <person name="Dunwell J.M."/>
            <person name="Nellist C.F."/>
            <person name="Harrison R.J."/>
        </authorList>
    </citation>
    <scope>NUCLEOTIDE SEQUENCE [LARGE SCALE GENOMIC DNA]</scope>
    <source>
        <strain evidence="3 5">SCRP249</strain>
        <strain evidence="2 7">SCRP324</strain>
        <strain evidence="4 6">SCRP333</strain>
    </source>
</reference>
<organism evidence="2 7">
    <name type="scientific">Phytophthora rubi</name>
    <dbReference type="NCBI Taxonomy" id="129364"/>
    <lineage>
        <taxon>Eukaryota</taxon>
        <taxon>Sar</taxon>
        <taxon>Stramenopiles</taxon>
        <taxon>Oomycota</taxon>
        <taxon>Peronosporomycetes</taxon>
        <taxon>Peronosporales</taxon>
        <taxon>Peronosporaceae</taxon>
        <taxon>Phytophthora</taxon>
    </lineage>
</organism>
<feature type="region of interest" description="Disordered" evidence="1">
    <location>
        <begin position="116"/>
        <end position="169"/>
    </location>
</feature>
<dbReference type="Proteomes" id="UP000429607">
    <property type="component" value="Unassembled WGS sequence"/>
</dbReference>
<dbReference type="Proteomes" id="UP000434957">
    <property type="component" value="Unassembled WGS sequence"/>
</dbReference>
<evidence type="ECO:0000313" key="3">
    <source>
        <dbReference type="EMBL" id="KAE9040955.1"/>
    </source>
</evidence>
<comment type="caution">
    <text evidence="2">The sequence shown here is derived from an EMBL/GenBank/DDBJ whole genome shotgun (WGS) entry which is preliminary data.</text>
</comment>
<evidence type="ECO:0000313" key="5">
    <source>
        <dbReference type="Proteomes" id="UP000429607"/>
    </source>
</evidence>
<gene>
    <name evidence="3" type="ORF">PR001_g6841</name>
    <name evidence="2" type="ORF">PR002_g7264</name>
    <name evidence="4" type="ORF">PR003_g7329</name>
</gene>
<evidence type="ECO:0008006" key="8">
    <source>
        <dbReference type="Google" id="ProtNLM"/>
    </source>
</evidence>
<dbReference type="EMBL" id="QXFV01000329">
    <property type="protein sequence ID" value="KAE9040955.1"/>
    <property type="molecule type" value="Genomic_DNA"/>
</dbReference>
<proteinExistence type="predicted"/>
<feature type="compositionally biased region" description="Polar residues" evidence="1">
    <location>
        <begin position="156"/>
        <end position="169"/>
    </location>
</feature>
<name>A0A6A3N6V3_9STRA</name>
<accession>A0A6A3N6V3</accession>
<evidence type="ECO:0000313" key="6">
    <source>
        <dbReference type="Proteomes" id="UP000434957"/>
    </source>
</evidence>
<dbReference type="OrthoDB" id="93077at2759"/>
<protein>
    <recommendedName>
        <fullName evidence="8">DDE-1 domain-containing protein</fullName>
    </recommendedName>
</protein>
<dbReference type="EMBL" id="QXFT01000343">
    <property type="protein sequence ID" value="KAE9346632.1"/>
    <property type="molecule type" value="Genomic_DNA"/>
</dbReference>
<dbReference type="Proteomes" id="UP000435112">
    <property type="component" value="Unassembled WGS sequence"/>
</dbReference>
<keyword evidence="6" id="KW-1185">Reference proteome</keyword>
<evidence type="ECO:0000313" key="7">
    <source>
        <dbReference type="Proteomes" id="UP000435112"/>
    </source>
</evidence>
<evidence type="ECO:0000313" key="4">
    <source>
        <dbReference type="EMBL" id="KAE9346632.1"/>
    </source>
</evidence>
<evidence type="ECO:0000313" key="2">
    <source>
        <dbReference type="EMBL" id="KAE9036071.1"/>
    </source>
</evidence>
<sequence length="195" mass="21029">MLAVDGNDKYSISKDAAVDMAGLAWKTRSFGTSITAGFKGCGLFPLSLHRMKQCLAEFQRNGVPKEMEQRTWSQIKSVAQDNILVVPPPREAPTRKKRVTVAGRLLTRKLLQEIAAANAPKTKPPKAKKKLADTAATMQATSPASKHQPSKRQKNANRQGAKTAEPTSNSISTAMATATVLAPATAYCILEEVLV</sequence>